<name>A0A820GKH3_9BILA</name>
<accession>A0A820GKH3</accession>
<protein>
    <submittedName>
        <fullName evidence="2">Uncharacterized protein</fullName>
    </submittedName>
</protein>
<feature type="region of interest" description="Disordered" evidence="1">
    <location>
        <begin position="18"/>
        <end position="41"/>
    </location>
</feature>
<sequence>DFELDDDDDIDKILIITPTTPSNRKHDQQNHDRTGDYTPRAKVSAEVAKIIDDGLR</sequence>
<gene>
    <name evidence="2" type="ORF">FNK824_LOCUS39808</name>
</gene>
<organism evidence="2 3">
    <name type="scientific">Rotaria sordida</name>
    <dbReference type="NCBI Taxonomy" id="392033"/>
    <lineage>
        <taxon>Eukaryota</taxon>
        <taxon>Metazoa</taxon>
        <taxon>Spiralia</taxon>
        <taxon>Gnathifera</taxon>
        <taxon>Rotifera</taxon>
        <taxon>Eurotatoria</taxon>
        <taxon>Bdelloidea</taxon>
        <taxon>Philodinida</taxon>
        <taxon>Philodinidae</taxon>
        <taxon>Rotaria</taxon>
    </lineage>
</organism>
<dbReference type="Proteomes" id="UP000663874">
    <property type="component" value="Unassembled WGS sequence"/>
</dbReference>
<dbReference type="EMBL" id="CAJOBE010027727">
    <property type="protein sequence ID" value="CAF4278664.1"/>
    <property type="molecule type" value="Genomic_DNA"/>
</dbReference>
<proteinExistence type="predicted"/>
<evidence type="ECO:0000313" key="3">
    <source>
        <dbReference type="Proteomes" id="UP000663874"/>
    </source>
</evidence>
<evidence type="ECO:0000313" key="2">
    <source>
        <dbReference type="EMBL" id="CAF4278664.1"/>
    </source>
</evidence>
<evidence type="ECO:0000256" key="1">
    <source>
        <dbReference type="SAM" id="MobiDB-lite"/>
    </source>
</evidence>
<comment type="caution">
    <text evidence="2">The sequence shown here is derived from an EMBL/GenBank/DDBJ whole genome shotgun (WGS) entry which is preliminary data.</text>
</comment>
<dbReference type="AlphaFoldDB" id="A0A820GKH3"/>
<feature type="compositionally biased region" description="Basic and acidic residues" evidence="1">
    <location>
        <begin position="24"/>
        <end position="35"/>
    </location>
</feature>
<reference evidence="2" key="1">
    <citation type="submission" date="2021-02" db="EMBL/GenBank/DDBJ databases">
        <authorList>
            <person name="Nowell W R."/>
        </authorList>
    </citation>
    <scope>NUCLEOTIDE SEQUENCE</scope>
</reference>
<feature type="non-terminal residue" evidence="2">
    <location>
        <position position="1"/>
    </location>
</feature>